<gene>
    <name evidence="1" type="ORF">RRF57_009859</name>
</gene>
<organism evidence="1 2">
    <name type="scientific">Xylaria bambusicola</name>
    <dbReference type="NCBI Taxonomy" id="326684"/>
    <lineage>
        <taxon>Eukaryota</taxon>
        <taxon>Fungi</taxon>
        <taxon>Dikarya</taxon>
        <taxon>Ascomycota</taxon>
        <taxon>Pezizomycotina</taxon>
        <taxon>Sordariomycetes</taxon>
        <taxon>Xylariomycetidae</taxon>
        <taxon>Xylariales</taxon>
        <taxon>Xylariaceae</taxon>
        <taxon>Xylaria</taxon>
    </lineage>
</organism>
<name>A0AAN7ZCB4_9PEZI</name>
<keyword evidence="2" id="KW-1185">Reference proteome</keyword>
<accession>A0AAN7ZCB4</accession>
<comment type="caution">
    <text evidence="1">The sequence shown here is derived from an EMBL/GenBank/DDBJ whole genome shotgun (WGS) entry which is preliminary data.</text>
</comment>
<evidence type="ECO:0000313" key="1">
    <source>
        <dbReference type="EMBL" id="KAK5634146.1"/>
    </source>
</evidence>
<evidence type="ECO:0000313" key="2">
    <source>
        <dbReference type="Proteomes" id="UP001305414"/>
    </source>
</evidence>
<protein>
    <submittedName>
        <fullName evidence="1">Uncharacterized protein</fullName>
    </submittedName>
</protein>
<dbReference type="Proteomes" id="UP001305414">
    <property type="component" value="Unassembled WGS sequence"/>
</dbReference>
<sequence>MPEITNKDGILRATIITTINQSATRSPVEAEQSVGIGDGRSIQLESLLGPFWGRKLDETITGITITCQLRRIA</sequence>
<dbReference type="EMBL" id="JAWHQM010000038">
    <property type="protein sequence ID" value="KAK5634146.1"/>
    <property type="molecule type" value="Genomic_DNA"/>
</dbReference>
<proteinExistence type="predicted"/>
<reference evidence="1 2" key="1">
    <citation type="submission" date="2023-10" db="EMBL/GenBank/DDBJ databases">
        <title>Draft genome sequence of Xylaria bambusicola isolate GMP-LS, the root and basal stem rot pathogen of sugarcane in Indonesia.</title>
        <authorList>
            <person name="Selvaraj P."/>
            <person name="Muralishankar V."/>
            <person name="Muruganantham S."/>
            <person name="Sp S."/>
            <person name="Haryani S."/>
            <person name="Lau K.J.X."/>
            <person name="Naqvi N.I."/>
        </authorList>
    </citation>
    <scope>NUCLEOTIDE SEQUENCE [LARGE SCALE GENOMIC DNA]</scope>
    <source>
        <strain evidence="1">GMP-LS</strain>
    </source>
</reference>
<dbReference type="AlphaFoldDB" id="A0AAN7ZCB4"/>